<dbReference type="GO" id="GO:0006457">
    <property type="term" value="P:protein folding"/>
    <property type="evidence" value="ECO:0007669"/>
    <property type="project" value="InterPro"/>
</dbReference>
<dbReference type="Proteomes" id="UP000037510">
    <property type="component" value="Unassembled WGS sequence"/>
</dbReference>
<dbReference type="OrthoDB" id="10267474at2759"/>
<dbReference type="AlphaFoldDB" id="A0A0L7LBR3"/>
<dbReference type="InterPro" id="IPR011599">
    <property type="entry name" value="PFD_alpha_archaea"/>
</dbReference>
<dbReference type="InterPro" id="IPR004127">
    <property type="entry name" value="Prefoldin_subunit_alpha"/>
</dbReference>
<evidence type="ECO:0000256" key="2">
    <source>
        <dbReference type="ARBA" id="ARBA00023186"/>
    </source>
</evidence>
<dbReference type="NCBIfam" id="TIGR00293">
    <property type="entry name" value="prefoldin subunit alpha"/>
    <property type="match status" value="1"/>
</dbReference>
<comment type="caution">
    <text evidence="3">The sequence shown here is derived from an EMBL/GenBank/DDBJ whole genome shotgun (WGS) entry which is preliminary data.</text>
</comment>
<dbReference type="FunFam" id="1.10.287.370:FF:000004">
    <property type="entry name" value="Probable prefoldin subunit 5"/>
    <property type="match status" value="1"/>
</dbReference>
<dbReference type="CDD" id="cd23157">
    <property type="entry name" value="Prefoldin_5"/>
    <property type="match status" value="1"/>
</dbReference>
<dbReference type="Pfam" id="PF02996">
    <property type="entry name" value="Prefoldin"/>
    <property type="match status" value="1"/>
</dbReference>
<evidence type="ECO:0000313" key="4">
    <source>
        <dbReference type="Proteomes" id="UP000037510"/>
    </source>
</evidence>
<dbReference type="GO" id="GO:1990114">
    <property type="term" value="P:RNA polymerase II core complex assembly"/>
    <property type="evidence" value="ECO:0007669"/>
    <property type="project" value="TreeGrafter"/>
</dbReference>
<dbReference type="GO" id="GO:0005737">
    <property type="term" value="C:cytoplasm"/>
    <property type="evidence" value="ECO:0007669"/>
    <property type="project" value="TreeGrafter"/>
</dbReference>
<comment type="similarity">
    <text evidence="1">Belongs to the prefoldin subunit alpha family.</text>
</comment>
<gene>
    <name evidence="3" type="ORF">OBRU01_12060</name>
</gene>
<reference evidence="3 4" key="1">
    <citation type="journal article" date="2015" name="Genome Biol. Evol.">
        <title>The genome of winter moth (Operophtera brumata) provides a genomic perspective on sexual dimorphism and phenology.</title>
        <authorList>
            <person name="Derks M.F."/>
            <person name="Smit S."/>
            <person name="Salis L."/>
            <person name="Schijlen E."/>
            <person name="Bossers A."/>
            <person name="Mateman C."/>
            <person name="Pijl A.S."/>
            <person name="de Ridder D."/>
            <person name="Groenen M.A."/>
            <person name="Visser M.E."/>
            <person name="Megens H.J."/>
        </authorList>
    </citation>
    <scope>NUCLEOTIDE SEQUENCE [LARGE SCALE GENOMIC DNA]</scope>
    <source>
        <strain evidence="3">WM2013NL</strain>
        <tissue evidence="3">Head and thorax</tissue>
    </source>
</reference>
<evidence type="ECO:0000256" key="1">
    <source>
        <dbReference type="ARBA" id="ARBA00010048"/>
    </source>
</evidence>
<dbReference type="PANTHER" id="PTHR12674:SF2">
    <property type="entry name" value="PREFOLDIN SUBUNIT 5"/>
    <property type="match status" value="1"/>
</dbReference>
<dbReference type="GO" id="GO:0051082">
    <property type="term" value="F:unfolded protein binding"/>
    <property type="evidence" value="ECO:0007669"/>
    <property type="project" value="InterPro"/>
</dbReference>
<dbReference type="GO" id="GO:1990113">
    <property type="term" value="P:RNA polymerase I assembly"/>
    <property type="evidence" value="ECO:0007669"/>
    <property type="project" value="TreeGrafter"/>
</dbReference>
<accession>A0A0L7LBR3</accession>
<evidence type="ECO:0000313" key="3">
    <source>
        <dbReference type="EMBL" id="KOB72834.1"/>
    </source>
</evidence>
<dbReference type="InterPro" id="IPR009053">
    <property type="entry name" value="Prefoldin"/>
</dbReference>
<dbReference type="SUPFAM" id="SSF46579">
    <property type="entry name" value="Prefoldin"/>
    <property type="match status" value="1"/>
</dbReference>
<organism evidence="3 4">
    <name type="scientific">Operophtera brumata</name>
    <name type="common">Winter moth</name>
    <name type="synonym">Phalaena brumata</name>
    <dbReference type="NCBI Taxonomy" id="104452"/>
    <lineage>
        <taxon>Eukaryota</taxon>
        <taxon>Metazoa</taxon>
        <taxon>Ecdysozoa</taxon>
        <taxon>Arthropoda</taxon>
        <taxon>Hexapoda</taxon>
        <taxon>Insecta</taxon>
        <taxon>Pterygota</taxon>
        <taxon>Neoptera</taxon>
        <taxon>Endopterygota</taxon>
        <taxon>Lepidoptera</taxon>
        <taxon>Glossata</taxon>
        <taxon>Ditrysia</taxon>
        <taxon>Geometroidea</taxon>
        <taxon>Geometridae</taxon>
        <taxon>Larentiinae</taxon>
        <taxon>Operophtera</taxon>
    </lineage>
</organism>
<keyword evidence="4" id="KW-1185">Reference proteome</keyword>
<proteinExistence type="inferred from homology"/>
<dbReference type="STRING" id="104452.A0A0L7LBR3"/>
<dbReference type="Gene3D" id="1.10.287.370">
    <property type="match status" value="1"/>
</dbReference>
<keyword evidence="2" id="KW-0143">Chaperone</keyword>
<sequence>MASVSSAPAPGMQQIDLSKLAVPQLAQLKQQLDQEINVIQESLQTLKMAQSKFHESGQSLEKITPEVKGETILVPLTGSMYVPGTIADIDNVLIDIGTGYYAQKDIESGKDYFKRKVKFVTEQMEKIQNVGREKANILDTICQLLGMKIQAQRSAAPSS</sequence>
<dbReference type="GO" id="GO:1990115">
    <property type="term" value="P:RNA polymerase III assembly"/>
    <property type="evidence" value="ECO:0007669"/>
    <property type="project" value="TreeGrafter"/>
</dbReference>
<protein>
    <submittedName>
        <fullName evidence="3">Putative prefoldin subunit 5</fullName>
    </submittedName>
</protein>
<dbReference type="PANTHER" id="PTHR12674">
    <property type="entry name" value="PREFOLDIN SUBUNIT 5"/>
    <property type="match status" value="1"/>
</dbReference>
<dbReference type="EMBL" id="JTDY01001806">
    <property type="protein sequence ID" value="KOB72834.1"/>
    <property type="molecule type" value="Genomic_DNA"/>
</dbReference>
<dbReference type="GO" id="GO:0016272">
    <property type="term" value="C:prefoldin complex"/>
    <property type="evidence" value="ECO:0007669"/>
    <property type="project" value="InterPro"/>
</dbReference>
<name>A0A0L7LBR3_OPEBR</name>